<dbReference type="PANTHER" id="PTHR43489:SF1">
    <property type="entry name" value="L-RIBULOSE-5-PHOSPHATE 3-EPIMERASE SGBU-RELATED"/>
    <property type="match status" value="1"/>
</dbReference>
<dbReference type="GO" id="GO:0019852">
    <property type="term" value="P:L-ascorbic acid metabolic process"/>
    <property type="evidence" value="ECO:0007669"/>
    <property type="project" value="TreeGrafter"/>
</dbReference>
<dbReference type="RefSeq" id="WP_105304680.1">
    <property type="nucleotide sequence ID" value="NZ_JAQXPC010000052.1"/>
</dbReference>
<evidence type="ECO:0000313" key="3">
    <source>
        <dbReference type="EMBL" id="MSS59694.1"/>
    </source>
</evidence>
<dbReference type="PANTHER" id="PTHR43489">
    <property type="entry name" value="ISOMERASE"/>
    <property type="match status" value="1"/>
</dbReference>
<dbReference type="Pfam" id="PF01261">
    <property type="entry name" value="AP_endonuc_2"/>
    <property type="match status" value="1"/>
</dbReference>
<organism evidence="3 4">
    <name type="scientific">Stecheria intestinalis</name>
    <dbReference type="NCBI Taxonomy" id="2606630"/>
    <lineage>
        <taxon>Bacteria</taxon>
        <taxon>Bacillati</taxon>
        <taxon>Bacillota</taxon>
        <taxon>Erysipelotrichia</taxon>
        <taxon>Erysipelotrichales</taxon>
        <taxon>Erysipelotrichaceae</taxon>
        <taxon>Stecheria</taxon>
    </lineage>
</organism>
<dbReference type="InterPro" id="IPR036237">
    <property type="entry name" value="Xyl_isomerase-like_sf"/>
</dbReference>
<evidence type="ECO:0000256" key="1">
    <source>
        <dbReference type="ARBA" id="ARBA00023235"/>
    </source>
</evidence>
<dbReference type="EC" id="5.1.3.22" evidence="3"/>
<dbReference type="Gene3D" id="3.20.20.150">
    <property type="entry name" value="Divalent-metal-dependent TIM barrel enzymes"/>
    <property type="match status" value="1"/>
</dbReference>
<name>A0A7X2NUC3_9FIRM</name>
<proteinExistence type="predicted"/>
<feature type="domain" description="Xylose isomerase-like TIM barrel" evidence="2">
    <location>
        <begin position="22"/>
        <end position="275"/>
    </location>
</feature>
<comment type="caution">
    <text evidence="3">The sequence shown here is derived from an EMBL/GenBank/DDBJ whole genome shotgun (WGS) entry which is preliminary data.</text>
</comment>
<dbReference type="Proteomes" id="UP000461880">
    <property type="component" value="Unassembled WGS sequence"/>
</dbReference>
<dbReference type="InterPro" id="IPR050417">
    <property type="entry name" value="Sugar_Epim/Isomerase"/>
</dbReference>
<dbReference type="NCBIfam" id="NF009689">
    <property type="entry name" value="PRK13210.1"/>
    <property type="match status" value="1"/>
</dbReference>
<dbReference type="AlphaFoldDB" id="A0A7X2NUC3"/>
<keyword evidence="1 3" id="KW-0413">Isomerase</keyword>
<gene>
    <name evidence="3" type="ORF">FYJ51_12400</name>
</gene>
<dbReference type="GO" id="GO:0034015">
    <property type="term" value="F:L-ribulose-5-phosphate 3-epimerase activity"/>
    <property type="evidence" value="ECO:0007669"/>
    <property type="project" value="UniProtKB-EC"/>
</dbReference>
<dbReference type="SUPFAM" id="SSF51658">
    <property type="entry name" value="Xylose isomerase-like"/>
    <property type="match status" value="1"/>
</dbReference>
<evidence type="ECO:0000259" key="2">
    <source>
        <dbReference type="Pfam" id="PF01261"/>
    </source>
</evidence>
<accession>A0A7X2NUC3</accession>
<evidence type="ECO:0000313" key="4">
    <source>
        <dbReference type="Proteomes" id="UP000461880"/>
    </source>
</evidence>
<dbReference type="EMBL" id="VUMN01000044">
    <property type="protein sequence ID" value="MSS59694.1"/>
    <property type="molecule type" value="Genomic_DNA"/>
</dbReference>
<reference evidence="3 4" key="1">
    <citation type="submission" date="2019-08" db="EMBL/GenBank/DDBJ databases">
        <title>In-depth cultivation of the pig gut microbiome towards novel bacterial diversity and tailored functional studies.</title>
        <authorList>
            <person name="Wylensek D."/>
            <person name="Hitch T.C.A."/>
            <person name="Clavel T."/>
        </authorList>
    </citation>
    <scope>NUCLEOTIDE SEQUENCE [LARGE SCALE GENOMIC DNA]</scope>
    <source>
        <strain evidence="3 4">Oil+RF-744-GAM-WT-6</strain>
    </source>
</reference>
<protein>
    <submittedName>
        <fullName evidence="3">L-ribulose-5-phosphate 3-epimerase</fullName>
        <ecNumber evidence="3">5.1.3.22</ecNumber>
    </submittedName>
</protein>
<keyword evidence="4" id="KW-1185">Reference proteome</keyword>
<sequence length="288" mass="32366">MNYSLALYEKAIPAGKPFEELFDITKRCGFDRLEISIDESDWRLERLDWPTEKVVALGAEARNAGTPITTLCLSGHRKYPFGSHDPAVRKKSLEIMYKAVDFAAGLGVRIIQLAGYDVYYETGDEQTRAWFLENLKKGVSYAASCGIILAFETMETPFMDTVEKSMAYVTAVNSPWLGVYPDIGNLKNAAVLYHGDVVEDLKKGEGHLFAMHLKETKPGLYRDMNFGDPSGHTEYVPCIQEALRQGIRMFTGEFWYHDGQDYEKIITDSAAFLRAKIEQAAAESGIEE</sequence>
<dbReference type="InterPro" id="IPR013022">
    <property type="entry name" value="Xyl_isomerase-like_TIM-brl"/>
</dbReference>